<protein>
    <submittedName>
        <fullName evidence="1">Glycosyltransferase family 4 protein</fullName>
    </submittedName>
</protein>
<reference evidence="1 2" key="1">
    <citation type="submission" date="2019-07" db="EMBL/GenBank/DDBJ databases">
        <title>Draft genome of C. aurimucosum strain 332.</title>
        <authorList>
            <person name="Pacheco L.G.C."/>
            <person name="Aguiar E.R.G.R."/>
            <person name="Barberis C.M."/>
            <person name="Almuzara M.N."/>
            <person name="Traglia G.M."/>
            <person name="Santos C.S."/>
            <person name="Vay C.A."/>
            <person name="Rocha D.J.P.G."/>
        </authorList>
    </citation>
    <scope>NUCLEOTIDE SEQUENCE [LARGE SCALE GENOMIC DNA]</scope>
    <source>
        <strain evidence="1 2">332</strain>
    </source>
</reference>
<evidence type="ECO:0000313" key="1">
    <source>
        <dbReference type="EMBL" id="MTD90645.1"/>
    </source>
</evidence>
<comment type="caution">
    <text evidence="1">The sequence shown here is derived from an EMBL/GenBank/DDBJ whole genome shotgun (WGS) entry which is preliminary data.</text>
</comment>
<evidence type="ECO:0000313" key="2">
    <source>
        <dbReference type="Proteomes" id="UP000432568"/>
    </source>
</evidence>
<sequence>MNVLVVVNRIGPLIGLVLGEIEASGYTPIVLNVKERKLYGATTPVPAWLNADGDLPSAKWFEDMLTAFGIGYVIGIGIWPSLFAAKNLDRRTVVSVLQPGELDFSKRRNKAKLVAFEQLADSAAGLVFLNEWEMSKAVSLGSTAPHFLWNLADSSCGTEMLDESSDVVGVVVDTDENYASVLDIEYAVSKLGEALEVEGKKVRVISSNSFFWYKDFTMGRSFRNVLRLRGREFSSLFFVGGDADSLAVAASHNGGMGRCYAAERIEMRLLARSQSFLSVCGVDKLVHEYGQPSDAGRSSSMGSQSHGRSLFAIIDQIMEKDLPRYWEDYGDFEEFSLFFSVAAVENRSNGARPQRIRNLYLEMADNWLTLQIGMTTKFLERRFRLVEDWLNSGKRCVLIYGENSTNPVQNRDVIIQAYRLVDLASSISRTPSLWFVRDLHWLDSSMFPDGPSAAVLASGIFELTRLDDSFGSFVAPSLESKRMFETLLESNCEVSFVDDELPPGVTESACALSRGPQEGTTFVYSGGIGSAYRMDAYLTAVASILLDENSSSSGFGRVYFDFIVRPQEQQALIGQLEELGISESPFVRVLNGDFNGYRPLTERACGVLLLESDYGKGAFPYKSVSYLEKGFTILCFRDSPVNRLFGPLGVTFATGYESGEVTATMARVAAESNHVSWQEIWQKHSWAERLKKIQALAVTAERELR</sequence>
<organism evidence="1 2">
    <name type="scientific">Corynebacterium aurimucosum</name>
    <dbReference type="NCBI Taxonomy" id="169292"/>
    <lineage>
        <taxon>Bacteria</taxon>
        <taxon>Bacillati</taxon>
        <taxon>Actinomycetota</taxon>
        <taxon>Actinomycetes</taxon>
        <taxon>Mycobacteriales</taxon>
        <taxon>Corynebacteriaceae</taxon>
        <taxon>Corynebacterium</taxon>
    </lineage>
</organism>
<gene>
    <name evidence="1" type="ORF">FME68_01785</name>
</gene>
<accession>A0A6I3K685</accession>
<dbReference type="EMBL" id="VIOG01000002">
    <property type="protein sequence ID" value="MTD90645.1"/>
    <property type="molecule type" value="Genomic_DNA"/>
</dbReference>
<name>A0A6I3K685_9CORY</name>
<proteinExistence type="predicted"/>
<dbReference type="Proteomes" id="UP000432568">
    <property type="component" value="Unassembled WGS sequence"/>
</dbReference>
<dbReference type="AlphaFoldDB" id="A0A6I3K685"/>